<dbReference type="OrthoDB" id="371754at2157"/>
<keyword evidence="2 8" id="KW-0963">Cytoplasm</keyword>
<name>A0A830GZ38_9CREN</name>
<evidence type="ECO:0000256" key="8">
    <source>
        <dbReference type="HAMAP-Rule" id="MF_00250"/>
    </source>
</evidence>
<dbReference type="PANTHER" id="PTHR23431">
    <property type="entry name" value="DNA-DIRECTED RNA POLYMERASES I, II, AND III SUBUNIT RPABC5 FAMILY MEMBER"/>
    <property type="match status" value="1"/>
</dbReference>
<dbReference type="Pfam" id="PF01194">
    <property type="entry name" value="RNA_pol_N"/>
    <property type="match status" value="1"/>
</dbReference>
<evidence type="ECO:0000256" key="3">
    <source>
        <dbReference type="ARBA" id="ARBA00022679"/>
    </source>
</evidence>
<protein>
    <recommendedName>
        <fullName evidence="8">DNA-directed RNA polymerase subunit Rpo10</fullName>
        <ecNumber evidence="8">2.7.7.6</ecNumber>
    </recommendedName>
    <alternativeName>
        <fullName evidence="8">DNA-directed RNA polymerase subunit N</fullName>
    </alternativeName>
</protein>
<keyword evidence="6 8" id="KW-0862">Zinc</keyword>
<accession>A0A830GZ38</accession>
<comment type="subcellular location">
    <subcellularLocation>
        <location evidence="8">Cytoplasm</location>
    </subcellularLocation>
</comment>
<dbReference type="EC" id="2.7.7.6" evidence="8"/>
<dbReference type="GO" id="GO:0003899">
    <property type="term" value="F:DNA-directed RNA polymerase activity"/>
    <property type="evidence" value="ECO:0007669"/>
    <property type="project" value="UniProtKB-UniRule"/>
</dbReference>
<sequence length="68" mass="7827">MITPVRCWTCGKPLGHLWEPFRKRVAAGEDPGKVLDDLGLTRYCCRRTMLGHVELIDSILPYNRMENP</sequence>
<dbReference type="EMBL" id="BMNL01000003">
    <property type="protein sequence ID" value="GGP22031.1"/>
    <property type="molecule type" value="Genomic_DNA"/>
</dbReference>
<dbReference type="GO" id="GO:0005737">
    <property type="term" value="C:cytoplasm"/>
    <property type="evidence" value="ECO:0007669"/>
    <property type="project" value="UniProtKB-SubCell"/>
</dbReference>
<evidence type="ECO:0000256" key="4">
    <source>
        <dbReference type="ARBA" id="ARBA00022695"/>
    </source>
</evidence>
<feature type="binding site" evidence="8">
    <location>
        <position position="10"/>
    </location>
    <ligand>
        <name>Zn(2+)</name>
        <dbReference type="ChEBI" id="CHEBI:29105"/>
    </ligand>
</feature>
<dbReference type="SUPFAM" id="SSF46924">
    <property type="entry name" value="RNA polymerase subunit RPB10"/>
    <property type="match status" value="1"/>
</dbReference>
<evidence type="ECO:0000256" key="5">
    <source>
        <dbReference type="ARBA" id="ARBA00022723"/>
    </source>
</evidence>
<dbReference type="FunFam" id="1.10.10.60:FF:000024">
    <property type="entry name" value="DNA-directed RNA polymerases I, II, and III subunit"/>
    <property type="match status" value="1"/>
</dbReference>
<feature type="binding site" evidence="8">
    <location>
        <position position="45"/>
    </location>
    <ligand>
        <name>Zn(2+)</name>
        <dbReference type="ChEBI" id="CHEBI:29105"/>
    </ligand>
</feature>
<dbReference type="InterPro" id="IPR023580">
    <property type="entry name" value="RNA_pol_su_RPB10"/>
</dbReference>
<comment type="caution">
    <text evidence="9">The sequence shown here is derived from an EMBL/GenBank/DDBJ whole genome shotgun (WGS) entry which is preliminary data.</text>
</comment>
<dbReference type="PANTHER" id="PTHR23431:SF3">
    <property type="entry name" value="DNA-DIRECTED RNA POLYMERASES I, II, AND III SUBUNIT RPABC5"/>
    <property type="match status" value="1"/>
</dbReference>
<evidence type="ECO:0000313" key="10">
    <source>
        <dbReference type="Proteomes" id="UP000610960"/>
    </source>
</evidence>
<dbReference type="GO" id="GO:0008270">
    <property type="term" value="F:zinc ion binding"/>
    <property type="evidence" value="ECO:0007669"/>
    <property type="project" value="UniProtKB-UniRule"/>
</dbReference>
<proteinExistence type="inferred from homology"/>
<evidence type="ECO:0000256" key="7">
    <source>
        <dbReference type="ARBA" id="ARBA00023163"/>
    </source>
</evidence>
<keyword evidence="7 8" id="KW-0804">Transcription</keyword>
<dbReference type="RefSeq" id="WP_075059828.1">
    <property type="nucleotide sequence ID" value="NZ_BMNL01000003.1"/>
</dbReference>
<reference evidence="9" key="2">
    <citation type="submission" date="2020-09" db="EMBL/GenBank/DDBJ databases">
        <authorList>
            <person name="Sun Q."/>
            <person name="Ohkuma M."/>
        </authorList>
    </citation>
    <scope>NUCLEOTIDE SEQUENCE</scope>
    <source>
        <strain evidence="9">JCM 10088</strain>
    </source>
</reference>
<comment type="catalytic activity">
    <reaction evidence="8">
        <text>RNA(n) + a ribonucleoside 5'-triphosphate = RNA(n+1) + diphosphate</text>
        <dbReference type="Rhea" id="RHEA:21248"/>
        <dbReference type="Rhea" id="RHEA-COMP:14527"/>
        <dbReference type="Rhea" id="RHEA-COMP:17342"/>
        <dbReference type="ChEBI" id="CHEBI:33019"/>
        <dbReference type="ChEBI" id="CHEBI:61557"/>
        <dbReference type="ChEBI" id="CHEBI:140395"/>
        <dbReference type="EC" id="2.7.7.6"/>
    </reaction>
</comment>
<dbReference type="HAMAP" id="MF_00250">
    <property type="entry name" value="RNApol_arch_Rpo10"/>
    <property type="match status" value="1"/>
</dbReference>
<comment type="similarity">
    <text evidence="8">Belongs to the archaeal Rpo10/eukaryotic RPB10 RNA polymerase subunit family.</text>
</comment>
<dbReference type="NCBIfam" id="NF003089">
    <property type="entry name" value="PRK04016.1"/>
    <property type="match status" value="1"/>
</dbReference>
<dbReference type="Gene3D" id="1.10.10.60">
    <property type="entry name" value="Homeodomain-like"/>
    <property type="match status" value="1"/>
</dbReference>
<dbReference type="GO" id="GO:0003677">
    <property type="term" value="F:DNA binding"/>
    <property type="evidence" value="ECO:0007669"/>
    <property type="project" value="InterPro"/>
</dbReference>
<comment type="function">
    <text evidence="8">DNA-dependent RNA polymerase (RNAP) catalyzes the transcription of DNA into RNA using the four ribonucleoside triphosphates as substrates.</text>
</comment>
<dbReference type="InterPro" id="IPR000268">
    <property type="entry name" value="RPABC5/Rpb10"/>
</dbReference>
<organism evidence="9 10">
    <name type="scientific">Thermocladium modestius</name>
    <dbReference type="NCBI Taxonomy" id="62609"/>
    <lineage>
        <taxon>Archaea</taxon>
        <taxon>Thermoproteota</taxon>
        <taxon>Thermoprotei</taxon>
        <taxon>Thermoproteales</taxon>
        <taxon>Thermoproteaceae</taxon>
        <taxon>Thermocladium</taxon>
    </lineage>
</organism>
<evidence type="ECO:0000313" key="9">
    <source>
        <dbReference type="EMBL" id="GGP22031.1"/>
    </source>
</evidence>
<keyword evidence="3 8" id="KW-0808">Transferase</keyword>
<feature type="binding site" evidence="8">
    <location>
        <position position="44"/>
    </location>
    <ligand>
        <name>Zn(2+)</name>
        <dbReference type="ChEBI" id="CHEBI:29105"/>
    </ligand>
</feature>
<gene>
    <name evidence="8" type="primary">rpo10</name>
    <name evidence="8" type="synonym">rpoN</name>
    <name evidence="9" type="ORF">GCM10007981_16650</name>
</gene>
<dbReference type="GO" id="GO:0006351">
    <property type="term" value="P:DNA-templated transcription"/>
    <property type="evidence" value="ECO:0007669"/>
    <property type="project" value="UniProtKB-UniRule"/>
</dbReference>
<evidence type="ECO:0000256" key="2">
    <source>
        <dbReference type="ARBA" id="ARBA00022490"/>
    </source>
</evidence>
<dbReference type="PIRSF" id="PIRSF005653">
    <property type="entry name" value="RNA_pol_N/8_sub"/>
    <property type="match status" value="1"/>
</dbReference>
<comment type="subunit">
    <text evidence="8">Part of the RNA polymerase complex.</text>
</comment>
<keyword evidence="4 8" id="KW-0548">Nucleotidyltransferase</keyword>
<keyword evidence="10" id="KW-1185">Reference proteome</keyword>
<evidence type="ECO:0000256" key="6">
    <source>
        <dbReference type="ARBA" id="ARBA00022833"/>
    </source>
</evidence>
<dbReference type="GO" id="GO:0000428">
    <property type="term" value="C:DNA-directed RNA polymerase complex"/>
    <property type="evidence" value="ECO:0007669"/>
    <property type="project" value="UniProtKB-KW"/>
</dbReference>
<keyword evidence="5 8" id="KW-0479">Metal-binding</keyword>
<comment type="cofactor">
    <cofactor evidence="8">
        <name>Zn(2+)</name>
        <dbReference type="ChEBI" id="CHEBI:29105"/>
    </cofactor>
    <text evidence="8">Binds 1 zinc ion.</text>
</comment>
<dbReference type="Proteomes" id="UP000610960">
    <property type="component" value="Unassembled WGS sequence"/>
</dbReference>
<reference evidence="9" key="1">
    <citation type="journal article" date="2014" name="Int. J. Syst. Evol. Microbiol.">
        <title>Complete genome sequence of Corynebacterium casei LMG S-19264T (=DSM 44701T), isolated from a smear-ripened cheese.</title>
        <authorList>
            <consortium name="US DOE Joint Genome Institute (JGI-PGF)"/>
            <person name="Walter F."/>
            <person name="Albersmeier A."/>
            <person name="Kalinowski J."/>
            <person name="Ruckert C."/>
        </authorList>
    </citation>
    <scope>NUCLEOTIDE SEQUENCE</scope>
    <source>
        <strain evidence="9">JCM 10088</strain>
    </source>
</reference>
<evidence type="ECO:0000256" key="1">
    <source>
        <dbReference type="ARBA" id="ARBA00022478"/>
    </source>
</evidence>
<keyword evidence="1 8" id="KW-0240">DNA-directed RNA polymerase</keyword>
<dbReference type="AlphaFoldDB" id="A0A830GZ38"/>
<feature type="binding site" evidence="8">
    <location>
        <position position="7"/>
    </location>
    <ligand>
        <name>Zn(2+)</name>
        <dbReference type="ChEBI" id="CHEBI:29105"/>
    </ligand>
</feature>